<proteinExistence type="predicted"/>
<sequence length="148" mass="17202">MLLLKQTELIFIIATPQEILDQLMRNVQIFAQNQTLFSNMFIKPYSNTEGIFSNPFLGDGLMDAIKNPFLEKNEKLMLTSTGQSWIPLLSSNPFFDDCVADTSTYILNPSEDPMKNVPQSPMDYKTHCQEWVEKHREYHFKNLRSFSI</sequence>
<accession>A0A4Y2SIB2</accession>
<dbReference type="EMBL" id="BGPR01021770">
    <property type="protein sequence ID" value="GBN87346.1"/>
    <property type="molecule type" value="Genomic_DNA"/>
</dbReference>
<evidence type="ECO:0000313" key="1">
    <source>
        <dbReference type="EMBL" id="GBN87346.1"/>
    </source>
</evidence>
<dbReference type="Proteomes" id="UP000499080">
    <property type="component" value="Unassembled WGS sequence"/>
</dbReference>
<protein>
    <submittedName>
        <fullName evidence="1">Uncharacterized protein</fullName>
    </submittedName>
</protein>
<keyword evidence="2" id="KW-1185">Reference proteome</keyword>
<gene>
    <name evidence="1" type="ORF">AVEN_213431_1</name>
</gene>
<organism evidence="1 2">
    <name type="scientific">Araneus ventricosus</name>
    <name type="common">Orbweaver spider</name>
    <name type="synonym">Epeira ventricosa</name>
    <dbReference type="NCBI Taxonomy" id="182803"/>
    <lineage>
        <taxon>Eukaryota</taxon>
        <taxon>Metazoa</taxon>
        <taxon>Ecdysozoa</taxon>
        <taxon>Arthropoda</taxon>
        <taxon>Chelicerata</taxon>
        <taxon>Arachnida</taxon>
        <taxon>Araneae</taxon>
        <taxon>Araneomorphae</taxon>
        <taxon>Entelegynae</taxon>
        <taxon>Araneoidea</taxon>
        <taxon>Araneidae</taxon>
        <taxon>Araneus</taxon>
    </lineage>
</organism>
<name>A0A4Y2SIB2_ARAVE</name>
<evidence type="ECO:0000313" key="2">
    <source>
        <dbReference type="Proteomes" id="UP000499080"/>
    </source>
</evidence>
<comment type="caution">
    <text evidence="1">The sequence shown here is derived from an EMBL/GenBank/DDBJ whole genome shotgun (WGS) entry which is preliminary data.</text>
</comment>
<dbReference type="AlphaFoldDB" id="A0A4Y2SIB2"/>
<reference evidence="1 2" key="1">
    <citation type="journal article" date="2019" name="Sci. Rep.">
        <title>Orb-weaving spider Araneus ventricosus genome elucidates the spidroin gene catalogue.</title>
        <authorList>
            <person name="Kono N."/>
            <person name="Nakamura H."/>
            <person name="Ohtoshi R."/>
            <person name="Moran D.A.P."/>
            <person name="Shinohara A."/>
            <person name="Yoshida Y."/>
            <person name="Fujiwara M."/>
            <person name="Mori M."/>
            <person name="Tomita M."/>
            <person name="Arakawa K."/>
        </authorList>
    </citation>
    <scope>NUCLEOTIDE SEQUENCE [LARGE SCALE GENOMIC DNA]</scope>
</reference>